<dbReference type="InterPro" id="IPR010607">
    <property type="entry name" value="DUF1194"/>
</dbReference>
<keyword evidence="4" id="KW-1185">Reference proteome</keyword>
<dbReference type="RefSeq" id="WP_212703094.1">
    <property type="nucleotide sequence ID" value="NZ_JADMKU010000032.1"/>
</dbReference>
<accession>A0ABS5HWY8</accession>
<comment type="caution">
    <text evidence="3">The sequence shown here is derived from an EMBL/GenBank/DDBJ whole genome shotgun (WGS) entry which is preliminary data.</text>
</comment>
<feature type="region of interest" description="Disordered" evidence="1">
    <location>
        <begin position="235"/>
        <end position="255"/>
    </location>
</feature>
<sequence length="255" mass="26914">MRLWAPIATFLAALPGGAAAGCRLALALGLDVSGSVDSTEYRLQMDGLAGALMHPEVRMAMLSLPGQRVEMMVYEWSGPADQHVVQDWREVRDEAALADIAATLRRTTRAQGDPSTAIGAAMRAGAAQLGKRGHCDHRVLDLSGDGPSNTGPLPQAVRDSAAMGDVTVNGLVIEEVPPGQPSLEGYFRAYVIRGPGAFTERAAGFADYRDAMVRKLIRELRGMILSRDDGDARAVFADGARPGGGARPGAAPPRQ</sequence>
<dbReference type="Pfam" id="PF06707">
    <property type="entry name" value="DUF1194"/>
    <property type="match status" value="1"/>
</dbReference>
<keyword evidence="2" id="KW-0732">Signal</keyword>
<organism evidence="3 4">
    <name type="scientific">Thalassovita aquimarina</name>
    <dbReference type="NCBI Taxonomy" id="2785917"/>
    <lineage>
        <taxon>Bacteria</taxon>
        <taxon>Pseudomonadati</taxon>
        <taxon>Pseudomonadota</taxon>
        <taxon>Alphaproteobacteria</taxon>
        <taxon>Rhodobacterales</taxon>
        <taxon>Roseobacteraceae</taxon>
        <taxon>Thalassovita</taxon>
    </lineage>
</organism>
<name>A0ABS5HWY8_9RHOB</name>
<proteinExistence type="predicted"/>
<evidence type="ECO:0000256" key="1">
    <source>
        <dbReference type="SAM" id="MobiDB-lite"/>
    </source>
</evidence>
<evidence type="ECO:0000313" key="4">
    <source>
        <dbReference type="Proteomes" id="UP001195941"/>
    </source>
</evidence>
<dbReference type="Proteomes" id="UP001195941">
    <property type="component" value="Unassembled WGS sequence"/>
</dbReference>
<dbReference type="SUPFAM" id="SSF53300">
    <property type="entry name" value="vWA-like"/>
    <property type="match status" value="1"/>
</dbReference>
<evidence type="ECO:0000313" key="3">
    <source>
        <dbReference type="EMBL" id="MBR9653472.1"/>
    </source>
</evidence>
<evidence type="ECO:0000256" key="2">
    <source>
        <dbReference type="SAM" id="SignalP"/>
    </source>
</evidence>
<dbReference type="InterPro" id="IPR036465">
    <property type="entry name" value="vWFA_dom_sf"/>
</dbReference>
<dbReference type="PROSITE" id="PS51257">
    <property type="entry name" value="PROKAR_LIPOPROTEIN"/>
    <property type="match status" value="1"/>
</dbReference>
<reference evidence="3 4" key="1">
    <citation type="journal article" date="2021" name="Arch. Microbiol.">
        <title>Thalassobius aquimarinus sp. nov., isolated from the Sea of Japan seashore.</title>
        <authorList>
            <person name="Kurilenko V.V."/>
            <person name="Romanenko L.A."/>
            <person name="Chernysheva N.Y."/>
            <person name="Velansky P.V."/>
            <person name="Tekutyeva L.A."/>
            <person name="Isaeva M.P."/>
            <person name="Mikhailov V.V."/>
        </authorList>
    </citation>
    <scope>NUCLEOTIDE SEQUENCE [LARGE SCALE GENOMIC DNA]</scope>
    <source>
        <strain evidence="3 4">KMM 8518</strain>
    </source>
</reference>
<gene>
    <name evidence="3" type="ORF">IT775_20340</name>
</gene>
<feature type="signal peptide" evidence="2">
    <location>
        <begin position="1"/>
        <end position="20"/>
    </location>
</feature>
<dbReference type="EMBL" id="JADMKU010000032">
    <property type="protein sequence ID" value="MBR9653472.1"/>
    <property type="molecule type" value="Genomic_DNA"/>
</dbReference>
<dbReference type="Gene3D" id="3.40.50.410">
    <property type="entry name" value="von Willebrand factor, type A domain"/>
    <property type="match status" value="1"/>
</dbReference>
<protein>
    <submittedName>
        <fullName evidence="3">DUF1194 domain-containing protein</fullName>
    </submittedName>
</protein>
<feature type="chain" id="PRO_5046660390" evidence="2">
    <location>
        <begin position="21"/>
        <end position="255"/>
    </location>
</feature>